<feature type="region of interest" description="Disordered" evidence="1">
    <location>
        <begin position="152"/>
        <end position="306"/>
    </location>
</feature>
<feature type="compositionally biased region" description="Polar residues" evidence="1">
    <location>
        <begin position="345"/>
        <end position="389"/>
    </location>
</feature>
<keyword evidence="3" id="KW-1185">Reference proteome</keyword>
<feature type="compositionally biased region" description="Polar residues" evidence="1">
    <location>
        <begin position="187"/>
        <end position="196"/>
    </location>
</feature>
<evidence type="ECO:0000313" key="3">
    <source>
        <dbReference type="Proteomes" id="UP000321353"/>
    </source>
</evidence>
<dbReference type="Proteomes" id="UP000321353">
    <property type="component" value="Chromosome"/>
</dbReference>
<proteinExistence type="predicted"/>
<sequence>MQKRTELKRQLLIAGCAGVMITFTGCRSAMPKWNMFSWRSAPSAETLAGNGPTITYPAPPGEAATPEAIASVAAGTSGSPTPDAVVAARQSPNAPVTGFDATVAAANRSTPSTNLAAAQANGFNVTSAAPASATPGKTVAANNSSVPSIPAGYQFGSKPSGQTSAAPSQGGLASRYAMPSSYPAPGASTSMPTSAPTGAGPSVPSTATAGLGTSSGYTFPSGATPTGTQTAAASAASGFGLPSTGAPESTPTASGNAASGFALPDSMLKTAQTASGTSSAGSAPTNPQPFMPKTTPAASPAASSIAGPAASPGFKLPGDAAAATSASTVSTGASTPSFSTASASLTPRSGETPTTNFGSGYTPGSTAGSGSYPTTSGYPSTGTEGSFYR</sequence>
<dbReference type="RefSeq" id="WP_147866816.1">
    <property type="nucleotide sequence ID" value="NZ_CP036264.1"/>
</dbReference>
<evidence type="ECO:0000256" key="1">
    <source>
        <dbReference type="SAM" id="MobiDB-lite"/>
    </source>
</evidence>
<protein>
    <submittedName>
        <fullName evidence="2">Uncharacterized protein</fullName>
    </submittedName>
</protein>
<dbReference type="AlphaFoldDB" id="A0A5B9MAK0"/>
<feature type="compositionally biased region" description="Low complexity" evidence="1">
    <location>
        <begin position="327"/>
        <end position="344"/>
    </location>
</feature>
<accession>A0A5B9MAK0</accession>
<evidence type="ECO:0000313" key="2">
    <source>
        <dbReference type="EMBL" id="QEF97090.1"/>
    </source>
</evidence>
<dbReference type="PROSITE" id="PS51257">
    <property type="entry name" value="PROKAR_LIPOPROTEIN"/>
    <property type="match status" value="1"/>
</dbReference>
<dbReference type="KEGG" id="smam:Mal15_11250"/>
<gene>
    <name evidence="2" type="ORF">Mal15_11250</name>
</gene>
<feature type="region of interest" description="Disordered" evidence="1">
    <location>
        <begin position="327"/>
        <end position="389"/>
    </location>
</feature>
<feature type="compositionally biased region" description="Low complexity" evidence="1">
    <location>
        <begin position="296"/>
        <end position="306"/>
    </location>
</feature>
<organism evidence="2 3">
    <name type="scientific">Stieleria maiorica</name>
    <dbReference type="NCBI Taxonomy" id="2795974"/>
    <lineage>
        <taxon>Bacteria</taxon>
        <taxon>Pseudomonadati</taxon>
        <taxon>Planctomycetota</taxon>
        <taxon>Planctomycetia</taxon>
        <taxon>Pirellulales</taxon>
        <taxon>Pirellulaceae</taxon>
        <taxon>Stieleria</taxon>
    </lineage>
</organism>
<reference evidence="2 3" key="1">
    <citation type="submission" date="2019-02" db="EMBL/GenBank/DDBJ databases">
        <title>Planctomycetal bacteria perform biofilm scaping via a novel small molecule.</title>
        <authorList>
            <person name="Jeske O."/>
            <person name="Boedeker C."/>
            <person name="Wiegand S."/>
            <person name="Breitling P."/>
            <person name="Kallscheuer N."/>
            <person name="Jogler M."/>
            <person name="Rohde M."/>
            <person name="Petersen J."/>
            <person name="Medema M.H."/>
            <person name="Surup F."/>
            <person name="Jogler C."/>
        </authorList>
    </citation>
    <scope>NUCLEOTIDE SEQUENCE [LARGE SCALE GENOMIC DNA]</scope>
    <source>
        <strain evidence="2 3">Mal15</strain>
    </source>
</reference>
<feature type="compositionally biased region" description="Polar residues" evidence="1">
    <location>
        <begin position="157"/>
        <end position="167"/>
    </location>
</feature>
<feature type="compositionally biased region" description="Low complexity" evidence="1">
    <location>
        <begin position="220"/>
        <end position="243"/>
    </location>
</feature>
<feature type="compositionally biased region" description="Polar residues" evidence="1">
    <location>
        <begin position="203"/>
        <end position="218"/>
    </location>
</feature>
<feature type="compositionally biased region" description="Polar residues" evidence="1">
    <location>
        <begin position="246"/>
        <end position="257"/>
    </location>
</feature>
<dbReference type="EMBL" id="CP036264">
    <property type="protein sequence ID" value="QEF97090.1"/>
    <property type="molecule type" value="Genomic_DNA"/>
</dbReference>
<name>A0A5B9MAK0_9BACT</name>
<feature type="compositionally biased region" description="Low complexity" evidence="1">
    <location>
        <begin position="270"/>
        <end position="285"/>
    </location>
</feature>